<dbReference type="EMBL" id="FOIW01000002">
    <property type="protein sequence ID" value="SEW15851.1"/>
    <property type="molecule type" value="Genomic_DNA"/>
</dbReference>
<accession>A0A0Q2UPG3</accession>
<dbReference type="STRING" id="277988.SAMN05216170_1948"/>
<feature type="transmembrane region" description="Helical" evidence="1">
    <location>
        <begin position="12"/>
        <end position="32"/>
    </location>
</feature>
<gene>
    <name evidence="2" type="ORF">A3L14_01665</name>
    <name evidence="3" type="ORF">AMR53_04770</name>
    <name evidence="4" type="ORF">SAMN05216170_1948</name>
</gene>
<feature type="transmembrane region" description="Helical" evidence="1">
    <location>
        <begin position="155"/>
        <end position="173"/>
    </location>
</feature>
<dbReference type="AlphaFoldDB" id="A0A0Q2UPG3"/>
<evidence type="ECO:0000256" key="1">
    <source>
        <dbReference type="SAM" id="Phobius"/>
    </source>
</evidence>
<dbReference type="Proteomes" id="UP000250136">
    <property type="component" value="Chromosome"/>
</dbReference>
<organism evidence="3 5">
    <name type="scientific">Thermococcus thioreducens</name>
    <dbReference type="NCBI Taxonomy" id="277988"/>
    <lineage>
        <taxon>Archaea</taxon>
        <taxon>Methanobacteriati</taxon>
        <taxon>Methanobacteriota</taxon>
        <taxon>Thermococci</taxon>
        <taxon>Thermococcales</taxon>
        <taxon>Thermococcaceae</taxon>
        <taxon>Thermococcus</taxon>
    </lineage>
</organism>
<keyword evidence="7" id="KW-1185">Reference proteome</keyword>
<protein>
    <submittedName>
        <fullName evidence="3">Uncharacterized protein</fullName>
    </submittedName>
</protein>
<proteinExistence type="predicted"/>
<reference evidence="4 6" key="3">
    <citation type="submission" date="2016-10" db="EMBL/GenBank/DDBJ databases">
        <authorList>
            <person name="de Groot N.N."/>
        </authorList>
    </citation>
    <scope>NUCLEOTIDE SEQUENCE [LARGE SCALE GENOMIC DNA]</scope>
    <source>
        <strain evidence="4 6">OGL-20</strain>
    </source>
</reference>
<evidence type="ECO:0000313" key="7">
    <source>
        <dbReference type="Proteomes" id="UP000250136"/>
    </source>
</evidence>
<evidence type="ECO:0000313" key="2">
    <source>
        <dbReference type="EMBL" id="ASJ11671.1"/>
    </source>
</evidence>
<evidence type="ECO:0000313" key="3">
    <source>
        <dbReference type="EMBL" id="KQH82592.1"/>
    </source>
</evidence>
<feature type="transmembrane region" description="Helical" evidence="1">
    <location>
        <begin position="101"/>
        <end position="123"/>
    </location>
</feature>
<keyword evidence="1" id="KW-0812">Transmembrane</keyword>
<evidence type="ECO:0000313" key="4">
    <source>
        <dbReference type="EMBL" id="SEW15851.1"/>
    </source>
</evidence>
<evidence type="ECO:0000313" key="5">
    <source>
        <dbReference type="Proteomes" id="UP000051862"/>
    </source>
</evidence>
<dbReference type="PATRIC" id="fig|277988.4.peg.997"/>
<keyword evidence="1" id="KW-0472">Membrane</keyword>
<reference evidence="3 5" key="1">
    <citation type="submission" date="2015-08" db="EMBL/GenBank/DDBJ databases">
        <title>Thermococcus thioreducens DSM 14981 genome sequencing.</title>
        <authorList>
            <person name="Hong S.-J."/>
            <person name="Kim M.-C."/>
            <person name="Shin J.-H."/>
        </authorList>
    </citation>
    <scope>NUCLEOTIDE SEQUENCE [LARGE SCALE GENOMIC DNA]</scope>
    <source>
        <strain evidence="3 5">DSM 14981</strain>
    </source>
</reference>
<name>A0A0Q2UPG3_9EURY</name>
<keyword evidence="1" id="KW-1133">Transmembrane helix</keyword>
<dbReference type="EMBL" id="LIXN01000007">
    <property type="protein sequence ID" value="KQH82592.1"/>
    <property type="molecule type" value="Genomic_DNA"/>
</dbReference>
<feature type="transmembrane region" description="Helical" evidence="1">
    <location>
        <begin position="179"/>
        <end position="197"/>
    </location>
</feature>
<dbReference type="EMBL" id="CP015105">
    <property type="protein sequence ID" value="ASJ11671.1"/>
    <property type="molecule type" value="Genomic_DNA"/>
</dbReference>
<evidence type="ECO:0000313" key="6">
    <source>
        <dbReference type="Proteomes" id="UP000182125"/>
    </source>
</evidence>
<dbReference type="Proteomes" id="UP000051862">
    <property type="component" value="Unassembled WGS sequence"/>
</dbReference>
<feature type="transmembrane region" description="Helical" evidence="1">
    <location>
        <begin position="129"/>
        <end position="148"/>
    </location>
</feature>
<dbReference type="Proteomes" id="UP000182125">
    <property type="component" value="Unassembled WGS sequence"/>
</dbReference>
<feature type="transmembrane region" description="Helical" evidence="1">
    <location>
        <begin position="38"/>
        <end position="56"/>
    </location>
</feature>
<sequence length="236" mass="26219">MWIKGTGPFPVRGLPLFLFSAGLIGISISDYISRLTGVYLQPVFVFLWIFSTGMGAKIEGKNLVLLYGFGLIRQRIDLSSIEEVAMLSGLEKGRVVKYFKAYTFTWFIVALWALLDLTVLGGAEGGLRLYVDVFVAALFMVFFLSLTLPRSWRTPLQVGALCCAVFLLVVPLIKLGPKTLIPGMFFVLLIWFIIRGFSDDGLIMVVAEGKAYLLSSRRAREALKIIREAMKNASTS</sequence>
<reference evidence="2 7" key="2">
    <citation type="submission" date="2016-04" db="EMBL/GenBank/DDBJ databases">
        <title>Complete genome sequence of Thermococcus thioreducens type strain OGL-20P.</title>
        <authorList>
            <person name="Oger P.M."/>
        </authorList>
    </citation>
    <scope>NUCLEOTIDE SEQUENCE [LARGE SCALE GENOMIC DNA]</scope>
    <source>
        <strain evidence="2 7">OGL-20P</strain>
    </source>
</reference>
<dbReference type="KEGG" id="ttd:A3L14_01665"/>